<gene>
    <name evidence="8" type="primary">panC</name>
    <name evidence="9" type="ORF">CLG94_05125</name>
</gene>
<dbReference type="AlphaFoldDB" id="A0A2T4TZ65"/>
<dbReference type="EC" id="6.3.2.1" evidence="8"/>
<keyword evidence="3 8" id="KW-0436">Ligase</keyword>
<dbReference type="InterPro" id="IPR014729">
    <property type="entry name" value="Rossmann-like_a/b/a_fold"/>
</dbReference>
<dbReference type="Gene3D" id="3.40.50.620">
    <property type="entry name" value="HUPs"/>
    <property type="match status" value="1"/>
</dbReference>
<comment type="miscellaneous">
    <text evidence="8">The reaction proceeds by a bi uni uni bi ping pong mechanism.</text>
</comment>
<evidence type="ECO:0000256" key="6">
    <source>
        <dbReference type="ARBA" id="ARBA00022840"/>
    </source>
</evidence>
<evidence type="ECO:0000256" key="1">
    <source>
        <dbReference type="ARBA" id="ARBA00004990"/>
    </source>
</evidence>
<dbReference type="UniPathway" id="UPA00028">
    <property type="reaction ID" value="UER00005"/>
</dbReference>
<dbReference type="FunFam" id="3.40.50.620:FF:000013">
    <property type="entry name" value="Pantothenate synthetase"/>
    <property type="match status" value="1"/>
</dbReference>
<dbReference type="FunFam" id="3.30.1300.10:FF:000001">
    <property type="entry name" value="Pantothenate synthetase"/>
    <property type="match status" value="1"/>
</dbReference>
<dbReference type="OrthoDB" id="9773087at2"/>
<evidence type="ECO:0000313" key="10">
    <source>
        <dbReference type="Proteomes" id="UP000241436"/>
    </source>
</evidence>
<keyword evidence="5 8" id="KW-0547">Nucleotide-binding</keyword>
<dbReference type="GO" id="GO:0005524">
    <property type="term" value="F:ATP binding"/>
    <property type="evidence" value="ECO:0007669"/>
    <property type="project" value="UniProtKB-KW"/>
</dbReference>
<dbReference type="Proteomes" id="UP000241436">
    <property type="component" value="Unassembled WGS sequence"/>
</dbReference>
<dbReference type="PANTHER" id="PTHR21299">
    <property type="entry name" value="CYTIDYLATE KINASE/PANTOATE-BETA-ALANINE LIGASE"/>
    <property type="match status" value="1"/>
</dbReference>
<comment type="caution">
    <text evidence="9">The sequence shown here is derived from an EMBL/GenBank/DDBJ whole genome shotgun (WGS) entry which is preliminary data.</text>
</comment>
<feature type="binding site" evidence="8">
    <location>
        <begin position="30"/>
        <end position="37"/>
    </location>
    <ligand>
        <name>ATP</name>
        <dbReference type="ChEBI" id="CHEBI:30616"/>
    </ligand>
</feature>
<dbReference type="NCBIfam" id="TIGR00125">
    <property type="entry name" value="cyt_tran_rel"/>
    <property type="match status" value="1"/>
</dbReference>
<dbReference type="InterPro" id="IPR003721">
    <property type="entry name" value="Pantoate_ligase"/>
</dbReference>
<evidence type="ECO:0000256" key="3">
    <source>
        <dbReference type="ARBA" id="ARBA00022598"/>
    </source>
</evidence>
<keyword evidence="4 8" id="KW-0566">Pantothenate biosynthesis</keyword>
<comment type="subcellular location">
    <subcellularLocation>
        <location evidence="8">Cytoplasm</location>
    </subcellularLocation>
</comment>
<dbReference type="GO" id="GO:0005829">
    <property type="term" value="C:cytosol"/>
    <property type="evidence" value="ECO:0007669"/>
    <property type="project" value="TreeGrafter"/>
</dbReference>
<keyword evidence="10" id="KW-1185">Reference proteome</keyword>
<feature type="binding site" evidence="8">
    <location>
        <position position="153"/>
    </location>
    <ligand>
        <name>(R)-pantoate</name>
        <dbReference type="ChEBI" id="CHEBI:15980"/>
    </ligand>
</feature>
<feature type="binding site" evidence="8">
    <location>
        <begin position="147"/>
        <end position="150"/>
    </location>
    <ligand>
        <name>ATP</name>
        <dbReference type="ChEBI" id="CHEBI:30616"/>
    </ligand>
</feature>
<evidence type="ECO:0000313" key="9">
    <source>
        <dbReference type="EMBL" id="PTL36413.1"/>
    </source>
</evidence>
<dbReference type="CDD" id="cd00560">
    <property type="entry name" value="PanC"/>
    <property type="match status" value="1"/>
</dbReference>
<proteinExistence type="inferred from homology"/>
<comment type="similarity">
    <text evidence="2 8">Belongs to the pantothenate synthetase family.</text>
</comment>
<dbReference type="Pfam" id="PF02569">
    <property type="entry name" value="Pantoate_ligase"/>
    <property type="match status" value="1"/>
</dbReference>
<comment type="catalytic activity">
    <reaction evidence="7 8">
        <text>(R)-pantoate + beta-alanine + ATP = (R)-pantothenate + AMP + diphosphate + H(+)</text>
        <dbReference type="Rhea" id="RHEA:10912"/>
        <dbReference type="ChEBI" id="CHEBI:15378"/>
        <dbReference type="ChEBI" id="CHEBI:15980"/>
        <dbReference type="ChEBI" id="CHEBI:29032"/>
        <dbReference type="ChEBI" id="CHEBI:30616"/>
        <dbReference type="ChEBI" id="CHEBI:33019"/>
        <dbReference type="ChEBI" id="CHEBI:57966"/>
        <dbReference type="ChEBI" id="CHEBI:456215"/>
        <dbReference type="EC" id="6.3.2.1"/>
    </reaction>
</comment>
<feature type="binding site" evidence="8">
    <location>
        <position position="61"/>
    </location>
    <ligand>
        <name>beta-alanine</name>
        <dbReference type="ChEBI" id="CHEBI:57966"/>
    </ligand>
</feature>
<dbReference type="GO" id="GO:0004592">
    <property type="term" value="F:pantoate-beta-alanine ligase activity"/>
    <property type="evidence" value="ECO:0007669"/>
    <property type="project" value="UniProtKB-UniRule"/>
</dbReference>
<evidence type="ECO:0000256" key="5">
    <source>
        <dbReference type="ARBA" id="ARBA00022741"/>
    </source>
</evidence>
<dbReference type="InterPro" id="IPR042176">
    <property type="entry name" value="Pantoate_ligase_C"/>
</dbReference>
<comment type="subunit">
    <text evidence="8">Homodimer.</text>
</comment>
<feature type="binding site" evidence="8">
    <location>
        <position position="61"/>
    </location>
    <ligand>
        <name>(R)-pantoate</name>
        <dbReference type="ChEBI" id="CHEBI:15980"/>
    </ligand>
</feature>
<feature type="active site" description="Proton donor" evidence="8">
    <location>
        <position position="37"/>
    </location>
</feature>
<dbReference type="GO" id="GO:0015940">
    <property type="term" value="P:pantothenate biosynthetic process"/>
    <property type="evidence" value="ECO:0007669"/>
    <property type="project" value="UniProtKB-UniRule"/>
</dbReference>
<accession>A0A2T4TZ65</accession>
<name>A0A2T4TZ65_9BACT</name>
<dbReference type="SUPFAM" id="SSF52374">
    <property type="entry name" value="Nucleotidylyl transferase"/>
    <property type="match status" value="1"/>
</dbReference>
<dbReference type="NCBIfam" id="TIGR00018">
    <property type="entry name" value="panC"/>
    <property type="match status" value="1"/>
</dbReference>
<evidence type="ECO:0000256" key="7">
    <source>
        <dbReference type="ARBA" id="ARBA00048258"/>
    </source>
</evidence>
<evidence type="ECO:0000256" key="4">
    <source>
        <dbReference type="ARBA" id="ARBA00022655"/>
    </source>
</evidence>
<reference evidence="10" key="2">
    <citation type="journal article" date="2018" name="Environ. Microbiol.">
        <title>Bloom of a denitrifying methanotroph, 'Candidatus Methylomirabilis limnetica', in a deep stratified lake.</title>
        <authorList>
            <person name="Graf J.S."/>
            <person name="Mayr M.J."/>
            <person name="Marchant H.K."/>
            <person name="Tienken D."/>
            <person name="Hach P.F."/>
            <person name="Brand A."/>
            <person name="Schubert C.J."/>
            <person name="Kuypers M.M."/>
            <person name="Milucka J."/>
        </authorList>
    </citation>
    <scope>NUCLEOTIDE SEQUENCE [LARGE SCALE GENOMIC DNA]</scope>
    <source>
        <strain evidence="10">Zug</strain>
    </source>
</reference>
<feature type="binding site" evidence="8">
    <location>
        <position position="176"/>
    </location>
    <ligand>
        <name>ATP</name>
        <dbReference type="ChEBI" id="CHEBI:30616"/>
    </ligand>
</feature>
<organism evidence="9 10">
    <name type="scientific">Candidatus Methylomirabilis limnetica</name>
    <dbReference type="NCBI Taxonomy" id="2033718"/>
    <lineage>
        <taxon>Bacteria</taxon>
        <taxon>Candidatus Methylomirabilota</taxon>
        <taxon>Candidatus Methylomirabilia</taxon>
        <taxon>Candidatus Methylomirabilales</taxon>
        <taxon>Candidatus Methylomirabilaceae</taxon>
        <taxon>Candidatus Methylomirabilis</taxon>
    </lineage>
</organism>
<evidence type="ECO:0000256" key="2">
    <source>
        <dbReference type="ARBA" id="ARBA00009256"/>
    </source>
</evidence>
<keyword evidence="8" id="KW-0963">Cytoplasm</keyword>
<dbReference type="RefSeq" id="WP_107561785.1">
    <property type="nucleotide sequence ID" value="NZ_NVQC01000016.1"/>
</dbReference>
<evidence type="ECO:0000256" key="8">
    <source>
        <dbReference type="HAMAP-Rule" id="MF_00158"/>
    </source>
</evidence>
<dbReference type="HAMAP" id="MF_00158">
    <property type="entry name" value="PanC"/>
    <property type="match status" value="1"/>
</dbReference>
<protein>
    <recommendedName>
        <fullName evidence="8">Pantothenate synthetase</fullName>
        <shortName evidence="8">PS</shortName>
        <ecNumber evidence="8">6.3.2.1</ecNumber>
    </recommendedName>
    <alternativeName>
        <fullName evidence="8">Pantoate--beta-alanine ligase</fullName>
    </alternativeName>
    <alternativeName>
        <fullName evidence="8">Pantoate-activating enzyme</fullName>
    </alternativeName>
</protein>
<dbReference type="EMBL" id="NVQC01000016">
    <property type="protein sequence ID" value="PTL36413.1"/>
    <property type="molecule type" value="Genomic_DNA"/>
</dbReference>
<comment type="pathway">
    <text evidence="1 8">Cofactor biosynthesis; (R)-pantothenate biosynthesis; (R)-pantothenate from (R)-pantoate and beta-alanine: step 1/1.</text>
</comment>
<dbReference type="InterPro" id="IPR004821">
    <property type="entry name" value="Cyt_trans-like"/>
</dbReference>
<dbReference type="Gene3D" id="3.30.1300.10">
    <property type="entry name" value="Pantoate-beta-alanine ligase, C-terminal domain"/>
    <property type="match status" value="1"/>
</dbReference>
<sequence length="282" mass="31622">MQNIHEPSAIGRRCESLRREGKTIGLVPTMGAFHEGHLSLMRRARAENDVVIVSIFVNPIQFARGEDFDSYPRDLQDDLAQAERAGVDLVFTPSAEAIYPDGFQTYVDVTEITDGLCGASRPGHFRGVTTIVTKLFNLVRPHRAYFGQKDYQQSAVVRRLVDDLNLDLEIVLLPTIREADGLAMSSRNVRLTPEERQAACVLYASLRLTEERVEAGERNTKLLLDEMRTMIETEPLARIDYVALCDPETLKPLDQIEGPMLAAIAVRFGETRLIDNLLITLP</sequence>
<comment type="function">
    <text evidence="8">Catalyzes the condensation of pantoate with beta-alanine in an ATP-dependent reaction via a pantoyl-adenylate intermediate.</text>
</comment>
<feature type="binding site" evidence="8">
    <location>
        <begin position="184"/>
        <end position="187"/>
    </location>
    <ligand>
        <name>ATP</name>
        <dbReference type="ChEBI" id="CHEBI:30616"/>
    </ligand>
</feature>
<reference evidence="9 10" key="1">
    <citation type="submission" date="2017-09" db="EMBL/GenBank/DDBJ databases">
        <title>Bloom of a denitrifying methanotroph, Candidatus Methylomirabilis limnetica, in a deep stratified lake.</title>
        <authorList>
            <person name="Graf J.S."/>
            <person name="Marchant H.K."/>
            <person name="Tienken D."/>
            <person name="Hach P.F."/>
            <person name="Brand A."/>
            <person name="Schubert C.J."/>
            <person name="Kuypers M.M."/>
            <person name="Milucka J."/>
        </authorList>
    </citation>
    <scope>NUCLEOTIDE SEQUENCE [LARGE SCALE GENOMIC DNA]</scope>
    <source>
        <strain evidence="9 10">Zug</strain>
    </source>
</reference>
<dbReference type="PANTHER" id="PTHR21299:SF1">
    <property type="entry name" value="PANTOATE--BETA-ALANINE LIGASE"/>
    <property type="match status" value="1"/>
</dbReference>
<keyword evidence="6 8" id="KW-0067">ATP-binding</keyword>